<evidence type="ECO:0000313" key="2">
    <source>
        <dbReference type="Proteomes" id="UP000095149"/>
    </source>
</evidence>
<sequence>MKQSPPSRKSRGQAMGGGVIGFTKMFGLHAHIIEDTSPTPNPSCFAFGATDLREDDLEASWPVTLANLAGLGRWKGGRCRGRESWVMAV</sequence>
<gene>
    <name evidence="1" type="ORF">I350_00028</name>
</gene>
<accession>A0A1E3KED4</accession>
<dbReference type="AlphaFoldDB" id="A0A1E3KED4"/>
<comment type="caution">
    <text evidence="1">The sequence shown here is derived from an EMBL/GenBank/DDBJ whole genome shotgun (WGS) entry which is preliminary data.</text>
</comment>
<reference evidence="1 2" key="1">
    <citation type="submission" date="2016-06" db="EMBL/GenBank/DDBJ databases">
        <title>Evolution of pathogenesis and genome organization in the Tremellales.</title>
        <authorList>
            <person name="Cuomo C."/>
            <person name="Litvintseva A."/>
            <person name="Heitman J."/>
            <person name="Chen Y."/>
            <person name="Sun S."/>
            <person name="Springer D."/>
            <person name="Dromer F."/>
            <person name="Young S."/>
            <person name="Zeng Q."/>
            <person name="Chapman S."/>
            <person name="Gujja S."/>
            <person name="Saif S."/>
            <person name="Birren B."/>
        </authorList>
    </citation>
    <scope>NUCLEOTIDE SEQUENCE [LARGE SCALE GENOMIC DNA]</scope>
    <source>
        <strain evidence="1 2">CBS 6273</strain>
    </source>
</reference>
<proteinExistence type="predicted"/>
<dbReference type="EMBL" id="MEKH01000001">
    <property type="protein sequence ID" value="ODO11253.1"/>
    <property type="molecule type" value="Genomic_DNA"/>
</dbReference>
<name>A0A1E3KED4_9TREE</name>
<protein>
    <submittedName>
        <fullName evidence="1">Uncharacterized protein</fullName>
    </submittedName>
</protein>
<dbReference type="Proteomes" id="UP000095149">
    <property type="component" value="Unassembled WGS sequence"/>
</dbReference>
<evidence type="ECO:0000313" key="1">
    <source>
        <dbReference type="EMBL" id="ODO11253.1"/>
    </source>
</evidence>
<organism evidence="1 2">
    <name type="scientific">Cryptococcus amylolentus CBS 6273</name>
    <dbReference type="NCBI Taxonomy" id="1296118"/>
    <lineage>
        <taxon>Eukaryota</taxon>
        <taxon>Fungi</taxon>
        <taxon>Dikarya</taxon>
        <taxon>Basidiomycota</taxon>
        <taxon>Agaricomycotina</taxon>
        <taxon>Tremellomycetes</taxon>
        <taxon>Tremellales</taxon>
        <taxon>Cryptococcaceae</taxon>
        <taxon>Cryptococcus</taxon>
    </lineage>
</organism>